<keyword evidence="2" id="KW-1185">Reference proteome</keyword>
<accession>A0A1Y2CGR8</accession>
<gene>
    <name evidence="1" type="ORF">LY90DRAFT_671324</name>
</gene>
<proteinExistence type="predicted"/>
<dbReference type="AlphaFoldDB" id="A0A1Y2CGR8"/>
<evidence type="ECO:0000313" key="2">
    <source>
        <dbReference type="Proteomes" id="UP000193920"/>
    </source>
</evidence>
<protein>
    <submittedName>
        <fullName evidence="1">Uncharacterized protein</fullName>
    </submittedName>
</protein>
<name>A0A1Y2CGR8_9FUNG</name>
<reference evidence="1 2" key="1">
    <citation type="submission" date="2016-08" db="EMBL/GenBank/DDBJ databases">
        <title>A Parts List for Fungal Cellulosomes Revealed by Comparative Genomics.</title>
        <authorList>
            <consortium name="DOE Joint Genome Institute"/>
            <person name="Haitjema C.H."/>
            <person name="Gilmore S.P."/>
            <person name="Henske J.K."/>
            <person name="Solomon K.V."/>
            <person name="De Groot R."/>
            <person name="Kuo A."/>
            <person name="Mondo S.J."/>
            <person name="Salamov A.A."/>
            <person name="Labutti K."/>
            <person name="Zhao Z."/>
            <person name="Chiniquy J."/>
            <person name="Barry K."/>
            <person name="Brewer H.M."/>
            <person name="Purvine S.O."/>
            <person name="Wright A.T."/>
            <person name="Boxma B."/>
            <person name="Van Alen T."/>
            <person name="Hackstein J.H."/>
            <person name="Baker S.E."/>
            <person name="Grigoriev I.V."/>
            <person name="O'Malley M.A."/>
        </authorList>
    </citation>
    <scope>NUCLEOTIDE SEQUENCE [LARGE SCALE GENOMIC DNA]</scope>
    <source>
        <strain evidence="1 2">G1</strain>
    </source>
</reference>
<evidence type="ECO:0000313" key="1">
    <source>
        <dbReference type="EMBL" id="ORY46240.1"/>
    </source>
</evidence>
<sequence>MNRILEDIKKYEKKKKEYFKKYLKKKINNEKQSDEIYIIEDYDNKNILPETKNIKIEKCPNNVNEDKIPETKYFKTERYLRKRSTYIPDDEENVNLEILAKHCEQNNSIITLDNLFSRLKRFSKRKAAMIATIQLQPRKLLII</sequence>
<dbReference type="EMBL" id="MCOG01000108">
    <property type="protein sequence ID" value="ORY46240.1"/>
    <property type="molecule type" value="Genomic_DNA"/>
</dbReference>
<dbReference type="Proteomes" id="UP000193920">
    <property type="component" value="Unassembled WGS sequence"/>
</dbReference>
<comment type="caution">
    <text evidence="1">The sequence shown here is derived from an EMBL/GenBank/DDBJ whole genome shotgun (WGS) entry which is preliminary data.</text>
</comment>
<organism evidence="1 2">
    <name type="scientific">Neocallimastix californiae</name>
    <dbReference type="NCBI Taxonomy" id="1754190"/>
    <lineage>
        <taxon>Eukaryota</taxon>
        <taxon>Fungi</taxon>
        <taxon>Fungi incertae sedis</taxon>
        <taxon>Chytridiomycota</taxon>
        <taxon>Chytridiomycota incertae sedis</taxon>
        <taxon>Neocallimastigomycetes</taxon>
        <taxon>Neocallimastigales</taxon>
        <taxon>Neocallimastigaceae</taxon>
        <taxon>Neocallimastix</taxon>
    </lineage>
</organism>